<keyword evidence="2" id="KW-1185">Reference proteome</keyword>
<dbReference type="InterPro" id="IPR002495">
    <property type="entry name" value="Glyco_trans_8"/>
</dbReference>
<dbReference type="Pfam" id="PF01501">
    <property type="entry name" value="Glyco_transf_8"/>
    <property type="match status" value="1"/>
</dbReference>
<dbReference type="SUPFAM" id="SSF53448">
    <property type="entry name" value="Nucleotide-diphospho-sugar transferases"/>
    <property type="match status" value="1"/>
</dbReference>
<accession>A0A6H0Y1V1</accession>
<dbReference type="EMBL" id="CP051142">
    <property type="protein sequence ID" value="QIX00967.1"/>
    <property type="molecule type" value="Genomic_DNA"/>
</dbReference>
<reference evidence="1 2" key="1">
    <citation type="journal article" date="2016" name="Sci. Rep.">
        <title>Peltaster fructicola genome reveals evolution from an invasive phytopathogen to an ectophytic parasite.</title>
        <authorList>
            <person name="Xu C."/>
            <person name="Chen H."/>
            <person name="Gleason M.L."/>
            <person name="Xu J.R."/>
            <person name="Liu H."/>
            <person name="Zhang R."/>
            <person name="Sun G."/>
        </authorList>
    </citation>
    <scope>NUCLEOTIDE SEQUENCE [LARGE SCALE GENOMIC DNA]</scope>
    <source>
        <strain evidence="1 2">LNHT1506</strain>
    </source>
</reference>
<organism evidence="1 2">
    <name type="scientific">Peltaster fructicola</name>
    <dbReference type="NCBI Taxonomy" id="286661"/>
    <lineage>
        <taxon>Eukaryota</taxon>
        <taxon>Fungi</taxon>
        <taxon>Dikarya</taxon>
        <taxon>Ascomycota</taxon>
        <taxon>Pezizomycotina</taxon>
        <taxon>Dothideomycetes</taxon>
        <taxon>Dothideomycetes incertae sedis</taxon>
        <taxon>Peltaster</taxon>
    </lineage>
</organism>
<dbReference type="PANTHER" id="PTHR11183">
    <property type="entry name" value="GLYCOGENIN SUBFAMILY MEMBER"/>
    <property type="match status" value="1"/>
</dbReference>
<dbReference type="Gene3D" id="3.90.550.10">
    <property type="entry name" value="Spore Coat Polysaccharide Biosynthesis Protein SpsA, Chain A"/>
    <property type="match status" value="1"/>
</dbReference>
<protein>
    <recommendedName>
        <fullName evidence="3">Glycosyltransferase family 8 protein</fullName>
    </recommendedName>
</protein>
<dbReference type="Proteomes" id="UP000503462">
    <property type="component" value="Chromosome 4"/>
</dbReference>
<dbReference type="OrthoDB" id="2014201at2759"/>
<dbReference type="InterPro" id="IPR050587">
    <property type="entry name" value="GNT1/Glycosyltrans_8"/>
</dbReference>
<dbReference type="GO" id="GO:0016757">
    <property type="term" value="F:glycosyltransferase activity"/>
    <property type="evidence" value="ECO:0007669"/>
    <property type="project" value="InterPro"/>
</dbReference>
<gene>
    <name evidence="1" type="ORF">AMS68_006484</name>
</gene>
<dbReference type="AlphaFoldDB" id="A0A6H0Y1V1"/>
<name>A0A6H0Y1V1_9PEZI</name>
<evidence type="ECO:0000313" key="1">
    <source>
        <dbReference type="EMBL" id="QIX00967.1"/>
    </source>
</evidence>
<proteinExistence type="predicted"/>
<evidence type="ECO:0008006" key="3">
    <source>
        <dbReference type="Google" id="ProtNLM"/>
    </source>
</evidence>
<evidence type="ECO:0000313" key="2">
    <source>
        <dbReference type="Proteomes" id="UP000503462"/>
    </source>
</evidence>
<dbReference type="InterPro" id="IPR029044">
    <property type="entry name" value="Nucleotide-diphossugar_trans"/>
</dbReference>
<sequence length="358" mass="41549">MPRPARILVAFAGLAFILFVFLVPGSPFSLRYPRNDHFQHTNDIDRTRFNADKWFFEAELPIERYPPPKYDVDRLKAYASHNYKGPGHPTFATYFASRDGTLQDPYFLATQQMTYRLLWDPRSRSIYPFTVFVAPFIPQQQRDILAAAGATVREMPLVPFKPKASGGLIAGRLRDMFSKLYMWNMVEFSKIVYLDSDAFPLINVDDIFDQAPEQKCRKELLPLEDKSDTICDYIFSAAMEHEDSINAGVMVLKPDVDMYNRLIRESHNTSNFESGMMEQAFLSYAFSKNGPFPTGVLAPPWNAMEDFPERGIDVYILHSKLWALWWETSWCSNFFNETWRDMLSLYQSPHFEQLRAQG</sequence>